<dbReference type="EMBL" id="BMGL01000014">
    <property type="protein sequence ID" value="GGE21367.1"/>
    <property type="molecule type" value="Genomic_DNA"/>
</dbReference>
<comment type="caution">
    <text evidence="3">The sequence shown here is derived from an EMBL/GenBank/DDBJ whole genome shotgun (WGS) entry which is preliminary data.</text>
</comment>
<reference evidence="3 4" key="1">
    <citation type="journal article" date="2014" name="Int. J. Syst. Evol. Microbiol.">
        <title>Complete genome sequence of Corynebacterium casei LMG S-19264T (=DSM 44701T), isolated from a smear-ripened cheese.</title>
        <authorList>
            <consortium name="US DOE Joint Genome Institute (JGI-PGF)"/>
            <person name="Walter F."/>
            <person name="Albersmeier A."/>
            <person name="Kalinowski J."/>
            <person name="Ruckert C."/>
        </authorList>
    </citation>
    <scope>NUCLEOTIDE SEQUENCE [LARGE SCALE GENOMIC DNA]</scope>
    <source>
        <strain evidence="3 4">CGMCC 1.12925</strain>
    </source>
</reference>
<sequence length="170" mass="19802">MEPKKYKTNPTKLKAVQEALVSYVEEIDSLSQHNFSAKLNYSNFFEDKMLIIQAIKQGIPYSLFNEIKQITPFTEDDWANYLNVSKKTLQRHSNEEDYIFKPIHTEKIIELAEVTHFGNSVFDTQEQFYLWLNTPSYALSNLKPAELLNDSYGKDLVMAELNRIEHGIFA</sequence>
<evidence type="ECO:0000259" key="2">
    <source>
        <dbReference type="Pfam" id="PF20432"/>
    </source>
</evidence>
<organism evidence="3 4">
    <name type="scientific">Psychroflexus salis</name>
    <dbReference type="NCBI Taxonomy" id="1526574"/>
    <lineage>
        <taxon>Bacteria</taxon>
        <taxon>Pseudomonadati</taxon>
        <taxon>Bacteroidota</taxon>
        <taxon>Flavobacteriia</taxon>
        <taxon>Flavobacteriales</taxon>
        <taxon>Flavobacteriaceae</taxon>
        <taxon>Psychroflexus</taxon>
    </lineage>
</organism>
<feature type="domain" description="Antitoxin Xre-like helix-turn-helix" evidence="2">
    <location>
        <begin position="52"/>
        <end position="112"/>
    </location>
</feature>
<name>A0A917A2P4_9FLAO</name>
<dbReference type="NCBIfam" id="TIGR02293">
    <property type="entry name" value="TAS_TIGR02293"/>
    <property type="match status" value="1"/>
</dbReference>
<feature type="domain" description="Antitoxin Xre/MbcA/ParS-like toxin-binding" evidence="1">
    <location>
        <begin position="120"/>
        <end position="167"/>
    </location>
</feature>
<dbReference type="Pfam" id="PF09722">
    <property type="entry name" value="Xre_MbcA_ParS_C"/>
    <property type="match status" value="1"/>
</dbReference>
<protein>
    <recommendedName>
        <fullName evidence="5">Toxin-antitoxin system antitoxin component, TIGR02293 family</fullName>
    </recommendedName>
</protein>
<keyword evidence="4" id="KW-1185">Reference proteome</keyword>
<dbReference type="InterPro" id="IPR046847">
    <property type="entry name" value="Xre-like_HTH"/>
</dbReference>
<dbReference type="Pfam" id="PF20432">
    <property type="entry name" value="Xre-like-HTH"/>
    <property type="match status" value="1"/>
</dbReference>
<dbReference type="Proteomes" id="UP000599688">
    <property type="component" value="Unassembled WGS sequence"/>
</dbReference>
<dbReference type="InterPro" id="IPR024467">
    <property type="entry name" value="Xre/MbcA/ParS-like_toxin-bd"/>
</dbReference>
<dbReference type="GO" id="GO:0003677">
    <property type="term" value="F:DNA binding"/>
    <property type="evidence" value="ECO:0007669"/>
    <property type="project" value="InterPro"/>
</dbReference>
<proteinExistence type="predicted"/>
<dbReference type="RefSeq" id="WP_188407012.1">
    <property type="nucleotide sequence ID" value="NZ_BMGL01000014.1"/>
</dbReference>
<evidence type="ECO:0008006" key="5">
    <source>
        <dbReference type="Google" id="ProtNLM"/>
    </source>
</evidence>
<dbReference type="InterPro" id="IPR011979">
    <property type="entry name" value="Antitox_Xre"/>
</dbReference>
<evidence type="ECO:0000259" key="1">
    <source>
        <dbReference type="Pfam" id="PF09722"/>
    </source>
</evidence>
<gene>
    <name evidence="3" type="ORF">GCM10010831_23020</name>
</gene>
<dbReference type="AlphaFoldDB" id="A0A917A2P4"/>
<evidence type="ECO:0000313" key="4">
    <source>
        <dbReference type="Proteomes" id="UP000599688"/>
    </source>
</evidence>
<evidence type="ECO:0000313" key="3">
    <source>
        <dbReference type="EMBL" id="GGE21367.1"/>
    </source>
</evidence>
<accession>A0A917A2P4</accession>